<gene>
    <name evidence="1" type="ORF">CMMCAS07_01170</name>
</gene>
<organism evidence="1 2">
    <name type="scientific">Clavibacter michiganensis subsp. michiganensis</name>
    <dbReference type="NCBI Taxonomy" id="33013"/>
    <lineage>
        <taxon>Bacteria</taxon>
        <taxon>Bacillati</taxon>
        <taxon>Actinomycetota</taxon>
        <taxon>Actinomycetes</taxon>
        <taxon>Micrococcales</taxon>
        <taxon>Microbacteriaceae</taxon>
        <taxon>Clavibacter</taxon>
    </lineage>
</organism>
<comment type="caution">
    <text evidence="1">The sequence shown here is derived from an EMBL/GenBank/DDBJ whole genome shotgun (WGS) entry which is preliminary data.</text>
</comment>
<accession>A0A251XK13</accession>
<proteinExistence type="predicted"/>
<protein>
    <submittedName>
        <fullName evidence="1">Uncharacterized protein</fullName>
    </submittedName>
</protein>
<evidence type="ECO:0000313" key="2">
    <source>
        <dbReference type="Proteomes" id="UP000195062"/>
    </source>
</evidence>
<dbReference type="EMBL" id="MDHH01000001">
    <property type="protein sequence ID" value="OUE03529.1"/>
    <property type="molecule type" value="Genomic_DNA"/>
</dbReference>
<reference evidence="1 2" key="1">
    <citation type="submission" date="2016-08" db="EMBL/GenBank/DDBJ databases">
        <title>Genome sequence of Clavibacter michiganensis subsp. michiganensis strain CASJ007.</title>
        <authorList>
            <person name="Thapa S.P."/>
            <person name="Coaker G."/>
        </authorList>
    </citation>
    <scope>NUCLEOTIDE SEQUENCE [LARGE SCALE GENOMIC DNA]</scope>
    <source>
        <strain evidence="1">CASJ007</strain>
    </source>
</reference>
<dbReference type="AlphaFoldDB" id="A0A251XK13"/>
<dbReference type="Proteomes" id="UP000195062">
    <property type="component" value="Unassembled WGS sequence"/>
</dbReference>
<sequence length="63" mass="6021">MVAPGVGEEAGVATVTSTSAASVLMLPSGSVTVAVIPSGPGGSVPVVHDQRPPATCAWHAASP</sequence>
<keyword evidence="2" id="KW-1185">Reference proteome</keyword>
<name>A0A251XK13_CLAMM</name>
<evidence type="ECO:0000313" key="1">
    <source>
        <dbReference type="EMBL" id="OUE03529.1"/>
    </source>
</evidence>